<reference evidence="3 4" key="1">
    <citation type="submission" date="2018-01" db="EMBL/GenBank/DDBJ databases">
        <title>Geographic spread and resistance mechanisms of dominant carbapenem-resistant Enterobacter cloacae complex clones ST171 and ST78.</title>
        <authorList>
            <person name="Gomez-Simmonds A."/>
            <person name="Annavajhala M.K."/>
            <person name="Wang Z."/>
            <person name="Macesic N."/>
            <person name="Hu Y."/>
            <person name="Giddins M.J."/>
            <person name="O'Malley A."/>
            <person name="Toussaint N.C."/>
            <person name="Whittier S."/>
            <person name="Torres V.J."/>
            <person name="Uhlemann A.-C."/>
        </authorList>
    </citation>
    <scope>NUCLEOTIDE SEQUENCE [LARGE SCALE GENOMIC DNA]</scope>
    <source>
        <strain evidence="3 4">78</strain>
    </source>
</reference>
<dbReference type="AlphaFoldDB" id="A0A855VL97"/>
<dbReference type="EMBL" id="PNXT01000005">
    <property type="protein sequence ID" value="PTX80756.1"/>
    <property type="molecule type" value="Genomic_DNA"/>
</dbReference>
<dbReference type="RefSeq" id="WP_107835459.1">
    <property type="nucleotide sequence ID" value="NZ_CP102614.1"/>
</dbReference>
<feature type="domain" description="DUF4158" evidence="2">
    <location>
        <begin position="11"/>
        <end position="172"/>
    </location>
</feature>
<name>A0A855VL97_9ENTR</name>
<comment type="caution">
    <text evidence="3">The sequence shown here is derived from an EMBL/GenBank/DDBJ whole genome shotgun (WGS) entry which is preliminary data.</text>
</comment>
<dbReference type="InterPro" id="IPR025296">
    <property type="entry name" value="DUF4158"/>
</dbReference>
<dbReference type="GO" id="GO:0006313">
    <property type="term" value="P:DNA transposition"/>
    <property type="evidence" value="ECO:0007669"/>
    <property type="project" value="InterPro"/>
</dbReference>
<dbReference type="GO" id="GO:0004803">
    <property type="term" value="F:transposase activity"/>
    <property type="evidence" value="ECO:0007669"/>
    <property type="project" value="InterPro"/>
</dbReference>
<gene>
    <name evidence="3" type="ORF">C1O12_25545</name>
</gene>
<accession>A0A855VL97</accession>
<dbReference type="InterPro" id="IPR002513">
    <property type="entry name" value="Tn3_Tnp_DDE_dom"/>
</dbReference>
<proteinExistence type="predicted"/>
<dbReference type="Proteomes" id="UP000244004">
    <property type="component" value="Unassembled WGS sequence"/>
</dbReference>
<protein>
    <submittedName>
        <fullName evidence="3">Tn3 family transposase</fullName>
    </submittedName>
</protein>
<sequence length="939" mass="108212">MSKKNKLLSVLSDAEQEALYGLPEFDDAQQLEYLAVTETELALANSRPSLHAKVYCLLQIGYFKAKHAFFSFDWDEVEDDCAFVLSRYFHGEVFEPKAITKHERYTQREQIAKLFGYWPWSAAFLPQLEQQAARTVRRDVTPGFVAAELIVWLNEHKIIRPGYTTLQELVSETLSAERRRLGNLLEQALDESAKAALSQLLVRDDTLSQLAALKQDAKNFGWRQMVREREKRATLEPLHAIAKTLLPKLDVSQQNLLYYASLANFYTVHDLRNLKADQTQLYLLCYAWVRYRQLSDNLVDAMAYHMKQLEDESSAGAKQSFADEQVRRQQETPRVGRLLSLYVDDSVADPTPFGEVRQRAYKIMPRDTLQTTAQRMSVKPASKLALQWQAVDGLADRMRRHLRPLYVALDLSGSNPDSPWLAALAWAKGVFAKQQRLSQRPLDEWPAATLPKRLRPYLLTFDADGKPTGLHADRYEFWLYRQIRKRLQSGELYLDDSLQHRHFSDELVEMDRKIDVLAKMEIPFLQQPVHAQLDALTAELRTQWLAFNRELKQGKLTHLEYNKDTQKLTWRKPKSENEKAREKAFYEKLPFCDVADVFRFVNDCISNAIATLPIFPYYSFDLETLYGAVDGQKFSVERPTVKARYSRKYFGRGKGVVAYTLLCNHIPLNGYLIGAHDYEAHHVFDIWYRNTSDIMPTAITGDMHSVNKANFAILHWFGRRFEPRFTDLNAQLKELYCADDPAQYQACLIRPVGKIDCDLIHREKPNIDRIVATLGLKEMTQGTLIRKLCTYTTTNPTRRAIFEFDKLIRSIYTLRYLRDPQLERNVHRSQNRLESYHQLRSAIAQVGGKKELTGRTDIEIEISNQCARLIANTIIFYNSAILSRLVTKYEAAGNSKALALITKISPAAWRHILLNGHYTFQSSGKTIDLDAIVAGLELE</sequence>
<evidence type="ECO:0000313" key="4">
    <source>
        <dbReference type="Proteomes" id="UP000244004"/>
    </source>
</evidence>
<evidence type="ECO:0000259" key="1">
    <source>
        <dbReference type="Pfam" id="PF01526"/>
    </source>
</evidence>
<evidence type="ECO:0000313" key="3">
    <source>
        <dbReference type="EMBL" id="PTX80756.1"/>
    </source>
</evidence>
<dbReference type="Pfam" id="PF13700">
    <property type="entry name" value="DUF4158"/>
    <property type="match status" value="1"/>
</dbReference>
<evidence type="ECO:0000259" key="2">
    <source>
        <dbReference type="Pfam" id="PF13700"/>
    </source>
</evidence>
<dbReference type="Pfam" id="PF01526">
    <property type="entry name" value="DDE_Tnp_Tn3"/>
    <property type="match status" value="1"/>
</dbReference>
<feature type="domain" description="Tn3 transposase DDE" evidence="1">
    <location>
        <begin position="601"/>
        <end position="918"/>
    </location>
</feature>
<organism evidence="3 4">
    <name type="scientific">Enterobacter hormaechei</name>
    <dbReference type="NCBI Taxonomy" id="158836"/>
    <lineage>
        <taxon>Bacteria</taxon>
        <taxon>Pseudomonadati</taxon>
        <taxon>Pseudomonadota</taxon>
        <taxon>Gammaproteobacteria</taxon>
        <taxon>Enterobacterales</taxon>
        <taxon>Enterobacteriaceae</taxon>
        <taxon>Enterobacter</taxon>
        <taxon>Enterobacter cloacae complex</taxon>
    </lineage>
</organism>